<evidence type="ECO:0000256" key="7">
    <source>
        <dbReference type="RuleBase" id="RU003991"/>
    </source>
</evidence>
<dbReference type="InterPro" id="IPR015927">
    <property type="entry name" value="Peptidase_S24_S26A/B/C"/>
</dbReference>
<dbReference type="Gene3D" id="2.10.109.10">
    <property type="entry name" value="Umud Fragment, subunit A"/>
    <property type="match status" value="1"/>
</dbReference>
<dbReference type="InterPro" id="IPR006197">
    <property type="entry name" value="Peptidase_S24_LexA"/>
</dbReference>
<keyword evidence="5" id="KW-0234">DNA repair</keyword>
<dbReference type="InterPro" id="IPR050077">
    <property type="entry name" value="LexA_repressor"/>
</dbReference>
<dbReference type="EC" id="2.7.7.7" evidence="9"/>
<dbReference type="PANTHER" id="PTHR33516:SF2">
    <property type="entry name" value="LEXA REPRESSOR-RELATED"/>
    <property type="match status" value="1"/>
</dbReference>
<name>A0ABU6CTM1_9GAMM</name>
<evidence type="ECO:0000256" key="1">
    <source>
        <dbReference type="ARBA" id="ARBA00007484"/>
    </source>
</evidence>
<comment type="similarity">
    <text evidence="1 7">Belongs to the peptidase S24 family.</text>
</comment>
<evidence type="ECO:0000259" key="8">
    <source>
        <dbReference type="Pfam" id="PF00717"/>
    </source>
</evidence>
<keyword evidence="6" id="KW-0742">SOS response</keyword>
<keyword evidence="9" id="KW-0808">Transferase</keyword>
<protein>
    <submittedName>
        <fullName evidence="9">Translesion error-prone DNA polymerase V autoproteolytic subunit</fullName>
        <ecNumber evidence="9">2.7.7.7</ecNumber>
    </submittedName>
</protein>
<dbReference type="Pfam" id="PF00717">
    <property type="entry name" value="Peptidase_S24"/>
    <property type="match status" value="1"/>
</dbReference>
<evidence type="ECO:0000313" key="9">
    <source>
        <dbReference type="EMBL" id="MEB4590135.1"/>
    </source>
</evidence>
<evidence type="ECO:0000313" key="10">
    <source>
        <dbReference type="Proteomes" id="UP001308005"/>
    </source>
</evidence>
<dbReference type="CDD" id="cd06529">
    <property type="entry name" value="S24_LexA-like"/>
    <property type="match status" value="1"/>
</dbReference>
<evidence type="ECO:0000256" key="3">
    <source>
        <dbReference type="ARBA" id="ARBA00022801"/>
    </source>
</evidence>
<dbReference type="NCBIfam" id="NF007621">
    <property type="entry name" value="PRK10276.1"/>
    <property type="match status" value="1"/>
</dbReference>
<dbReference type="GO" id="GO:0003887">
    <property type="term" value="F:DNA-directed DNA polymerase activity"/>
    <property type="evidence" value="ECO:0007669"/>
    <property type="project" value="UniProtKB-EC"/>
</dbReference>
<reference evidence="10" key="1">
    <citation type="submission" date="2023-07" db="EMBL/GenBank/DDBJ databases">
        <title>The carbon used by Thiothrix.</title>
        <authorList>
            <person name="Chen L."/>
        </authorList>
    </citation>
    <scope>NUCLEOTIDE SEQUENCE [LARGE SCALE GENOMIC DNA]</scope>
</reference>
<evidence type="ECO:0000256" key="2">
    <source>
        <dbReference type="ARBA" id="ARBA00022763"/>
    </source>
</evidence>
<gene>
    <name evidence="9" type="primary">umuD</name>
    <name evidence="9" type="ORF">VSS37_04000</name>
</gene>
<accession>A0ABU6CTM1</accession>
<dbReference type="SUPFAM" id="SSF51306">
    <property type="entry name" value="LexA/Signal peptidase"/>
    <property type="match status" value="1"/>
</dbReference>
<dbReference type="Proteomes" id="UP001308005">
    <property type="component" value="Unassembled WGS sequence"/>
</dbReference>
<organism evidence="9 10">
    <name type="scientific">Candidatus Thiothrix phosphatis</name>
    <dbReference type="NCBI Taxonomy" id="3112415"/>
    <lineage>
        <taxon>Bacteria</taxon>
        <taxon>Pseudomonadati</taxon>
        <taxon>Pseudomonadota</taxon>
        <taxon>Gammaproteobacteria</taxon>
        <taxon>Thiotrichales</taxon>
        <taxon>Thiotrichaceae</taxon>
        <taxon>Thiothrix</taxon>
    </lineage>
</organism>
<evidence type="ECO:0000256" key="5">
    <source>
        <dbReference type="ARBA" id="ARBA00023204"/>
    </source>
</evidence>
<keyword evidence="2" id="KW-0227">DNA damage</keyword>
<evidence type="ECO:0000256" key="4">
    <source>
        <dbReference type="ARBA" id="ARBA00022813"/>
    </source>
</evidence>
<dbReference type="InterPro" id="IPR039418">
    <property type="entry name" value="LexA-like"/>
</dbReference>
<keyword evidence="4 7" id="KW-0068">Autocatalytic cleavage</keyword>
<sequence>MVRVPVGCLSAVQQYISHYKDGCPGESSVGGKLYPPLFSSRIPAGFASPADDDIETRLDLNQHLIKNPSDTFFLSVEGESMIGAGIHEGDLLIVDRSVDPQDGSIVIASLNGEVTVKRLRIETNKSVTLQPENPNYPCIVVKPETDFNIWGVVTSVIHQF</sequence>
<dbReference type="EMBL" id="JAYMYJ010000030">
    <property type="protein sequence ID" value="MEB4590135.1"/>
    <property type="molecule type" value="Genomic_DNA"/>
</dbReference>
<keyword evidence="10" id="KW-1185">Reference proteome</keyword>
<keyword evidence="9" id="KW-0548">Nucleotidyltransferase</keyword>
<feature type="domain" description="Peptidase S24/S26A/S26B/S26C" evidence="8">
    <location>
        <begin position="36"/>
        <end position="153"/>
    </location>
</feature>
<dbReference type="InterPro" id="IPR036286">
    <property type="entry name" value="LexA/Signal_pep-like_sf"/>
</dbReference>
<keyword evidence="3 7" id="KW-0378">Hydrolase</keyword>
<dbReference type="PRINTS" id="PR00726">
    <property type="entry name" value="LEXASERPTASE"/>
</dbReference>
<comment type="caution">
    <text evidence="9">The sequence shown here is derived from an EMBL/GenBank/DDBJ whole genome shotgun (WGS) entry which is preliminary data.</text>
</comment>
<dbReference type="RefSeq" id="WP_324693374.1">
    <property type="nucleotide sequence ID" value="NZ_JAYMYJ010000030.1"/>
</dbReference>
<evidence type="ECO:0000256" key="6">
    <source>
        <dbReference type="ARBA" id="ARBA00023236"/>
    </source>
</evidence>
<proteinExistence type="inferred from homology"/>
<dbReference type="PANTHER" id="PTHR33516">
    <property type="entry name" value="LEXA REPRESSOR"/>
    <property type="match status" value="1"/>
</dbReference>